<proteinExistence type="predicted"/>
<sequence length="66" mass="6812">MACGNTVADKTQDALAGIFVNFPWGIRMQGGGTNTEQYADAESFRGAIDAVSSASPFGSFTFGGQS</sequence>
<gene>
    <name evidence="1" type="ORF">ACS77_13165</name>
</gene>
<accession>A0A0L1MFR7</accession>
<evidence type="ECO:0000313" key="2">
    <source>
        <dbReference type="Proteomes" id="UP000036955"/>
    </source>
</evidence>
<dbReference type="AlphaFoldDB" id="A0A0L1MFR7"/>
<organism evidence="1 2">
    <name type="scientific">Pseudomonas syringae</name>
    <dbReference type="NCBI Taxonomy" id="317"/>
    <lineage>
        <taxon>Bacteria</taxon>
        <taxon>Pseudomonadati</taxon>
        <taxon>Pseudomonadota</taxon>
        <taxon>Gammaproteobacteria</taxon>
        <taxon>Pseudomonadales</taxon>
        <taxon>Pseudomonadaceae</taxon>
        <taxon>Pseudomonas</taxon>
    </lineage>
</organism>
<name>A0A0L1MFR7_PSESX</name>
<evidence type="ECO:0000313" key="1">
    <source>
        <dbReference type="EMBL" id="KNH27099.1"/>
    </source>
</evidence>
<dbReference type="Proteomes" id="UP000036955">
    <property type="component" value="Unassembled WGS sequence"/>
</dbReference>
<dbReference type="EMBL" id="LFQK01000023">
    <property type="protein sequence ID" value="KNH27099.1"/>
    <property type="molecule type" value="Genomic_DNA"/>
</dbReference>
<reference evidence="1 2" key="1">
    <citation type="submission" date="2015-06" db="EMBL/GenBank/DDBJ databases">
        <authorList>
            <person name="Hoefler B.C."/>
            <person name="Straight P.D."/>
        </authorList>
    </citation>
    <scope>NUCLEOTIDE SEQUENCE [LARGE SCALE GENOMIC DNA]</scope>
    <source>
        <strain evidence="1 2">Riq4</strain>
    </source>
</reference>
<protein>
    <submittedName>
        <fullName evidence="1">Uncharacterized protein</fullName>
    </submittedName>
</protein>
<comment type="caution">
    <text evidence="1">The sequence shown here is derived from an EMBL/GenBank/DDBJ whole genome shotgun (WGS) entry which is preliminary data.</text>
</comment>